<evidence type="ECO:0000313" key="7">
    <source>
        <dbReference type="EMBL" id="HJF45609.1"/>
    </source>
</evidence>
<keyword evidence="5" id="KW-0067">ATP-binding</keyword>
<dbReference type="NCBIfam" id="NF010009">
    <property type="entry name" value="PRK13482.1"/>
    <property type="match status" value="1"/>
</dbReference>
<dbReference type="EC" id="2.7.7.85" evidence="7"/>
<keyword evidence="2 7" id="KW-0808">Transferase</keyword>
<feature type="domain" description="DAC" evidence="6">
    <location>
        <begin position="14"/>
        <end position="154"/>
    </location>
</feature>
<evidence type="ECO:0000256" key="2">
    <source>
        <dbReference type="ARBA" id="ARBA00022679"/>
    </source>
</evidence>
<protein>
    <submittedName>
        <fullName evidence="7">DNA integrity scanning diadenylate cyclase DisA</fullName>
        <ecNumber evidence="7">2.7.7.85</ecNumber>
    </submittedName>
</protein>
<dbReference type="InterPro" id="IPR036888">
    <property type="entry name" value="DNA_integrity_DisA_N_sf"/>
</dbReference>
<organism evidence="7 8">
    <name type="scientific">Thermophilibacter provencensis</name>
    <dbReference type="NCBI Taxonomy" id="1852386"/>
    <lineage>
        <taxon>Bacteria</taxon>
        <taxon>Bacillati</taxon>
        <taxon>Actinomycetota</taxon>
        <taxon>Coriobacteriia</taxon>
        <taxon>Coriobacteriales</taxon>
        <taxon>Atopobiaceae</taxon>
        <taxon>Thermophilibacter</taxon>
    </lineage>
</organism>
<dbReference type="InterPro" id="IPR038331">
    <property type="entry name" value="DisA_sf"/>
</dbReference>
<dbReference type="GO" id="GO:0005524">
    <property type="term" value="F:ATP binding"/>
    <property type="evidence" value="ECO:0007669"/>
    <property type="project" value="UniProtKB-KW"/>
</dbReference>
<dbReference type="PANTHER" id="PTHR34185">
    <property type="entry name" value="DIADENYLATE CYCLASE"/>
    <property type="match status" value="1"/>
</dbReference>
<evidence type="ECO:0000256" key="3">
    <source>
        <dbReference type="ARBA" id="ARBA00022695"/>
    </source>
</evidence>
<keyword evidence="3 7" id="KW-0548">Nucleotidyltransferase</keyword>
<dbReference type="OrthoDB" id="41841at2"/>
<evidence type="ECO:0000256" key="5">
    <source>
        <dbReference type="ARBA" id="ARBA00022840"/>
    </source>
</evidence>
<dbReference type="SUPFAM" id="SSF143597">
    <property type="entry name" value="YojJ-like"/>
    <property type="match status" value="1"/>
</dbReference>
<dbReference type="PANTHER" id="PTHR34185:SF3">
    <property type="entry name" value="DNA INTEGRITY SCANNING PROTEIN DISA"/>
    <property type="match status" value="1"/>
</dbReference>
<evidence type="ECO:0000313" key="8">
    <source>
        <dbReference type="Proteomes" id="UP000697330"/>
    </source>
</evidence>
<dbReference type="Gene3D" id="1.20.1260.110">
    <property type="entry name" value="DNA integrity scanning linker region"/>
    <property type="match status" value="1"/>
</dbReference>
<dbReference type="PROSITE" id="PS51794">
    <property type="entry name" value="DAC"/>
    <property type="match status" value="1"/>
</dbReference>
<evidence type="ECO:0000256" key="4">
    <source>
        <dbReference type="ARBA" id="ARBA00022741"/>
    </source>
</evidence>
<keyword evidence="4" id="KW-0547">Nucleotide-binding</keyword>
<dbReference type="Pfam" id="PF02457">
    <property type="entry name" value="DAC"/>
    <property type="match status" value="1"/>
</dbReference>
<comment type="catalytic activity">
    <reaction evidence="1">
        <text>2 ATP = 3',3'-c-di-AMP + 2 diphosphate</text>
        <dbReference type="Rhea" id="RHEA:35655"/>
        <dbReference type="ChEBI" id="CHEBI:30616"/>
        <dbReference type="ChEBI" id="CHEBI:33019"/>
        <dbReference type="ChEBI" id="CHEBI:71500"/>
        <dbReference type="EC" id="2.7.7.85"/>
    </reaction>
</comment>
<comment type="caution">
    <text evidence="7">The sequence shown here is derived from an EMBL/GenBank/DDBJ whole genome shotgun (WGS) entry which is preliminary data.</text>
</comment>
<dbReference type="Gene3D" id="3.40.1700.10">
    <property type="entry name" value="DNA integrity scanning protein, DisA, N-terminal domain"/>
    <property type="match status" value="1"/>
</dbReference>
<sequence>MDASKLSTGVAEREQRLQDAIRNTAPGTPLRVALDMILAGHLGALICVGDTENVLAAGDDGFKLDVSFTANRLFELCKMDGAVVIDRDITKILRANYHLNPDPSLPTSETGTRHRTAARMSLLTKATVISVSSRRSVVNVYVDGKGFQIKSVRDLFVLGNQLTVAMQNTRSQLDRSLLRLTSLELDDCVTLGDLTDIFYLFEVLMSAGSELDKCIVQLGSEGKIAQMQREEYLSGVDEAYTLMIRDYAVDSSDEAARTIRKRLHDTVNAQLRSAKLVAKILGYGDERGEDSIMTPLGLRTLSRVPVVRDGMADKIVDEYGSLQEILEAVDDDPQRLGEIGVKNPDILASSLHRMWGKGE</sequence>
<dbReference type="RefSeq" id="WP_075279204.1">
    <property type="nucleotide sequence ID" value="NZ_CALUGK010000001.1"/>
</dbReference>
<evidence type="ECO:0000259" key="6">
    <source>
        <dbReference type="PROSITE" id="PS51794"/>
    </source>
</evidence>
<dbReference type="InterPro" id="IPR003390">
    <property type="entry name" value="DNA_integrity_scan_DisA_N"/>
</dbReference>
<evidence type="ECO:0000256" key="1">
    <source>
        <dbReference type="ARBA" id="ARBA00000877"/>
    </source>
</evidence>
<dbReference type="InterPro" id="IPR050338">
    <property type="entry name" value="DisA"/>
</dbReference>
<dbReference type="InterPro" id="IPR018906">
    <property type="entry name" value="DNA_integrity_scan_DisA_link"/>
</dbReference>
<dbReference type="Proteomes" id="UP000697330">
    <property type="component" value="Unassembled WGS sequence"/>
</dbReference>
<dbReference type="Pfam" id="PF10635">
    <property type="entry name" value="DisA-linker"/>
    <property type="match status" value="1"/>
</dbReference>
<accession>A0A921KLQ0</accession>
<reference evidence="7" key="1">
    <citation type="journal article" date="2021" name="PeerJ">
        <title>Extensive microbial diversity within the chicken gut microbiome revealed by metagenomics and culture.</title>
        <authorList>
            <person name="Gilroy R."/>
            <person name="Ravi A."/>
            <person name="Getino M."/>
            <person name="Pursley I."/>
            <person name="Horton D.L."/>
            <person name="Alikhan N.F."/>
            <person name="Baker D."/>
            <person name="Gharbi K."/>
            <person name="Hall N."/>
            <person name="Watson M."/>
            <person name="Adriaenssens E.M."/>
            <person name="Foster-Nyarko E."/>
            <person name="Jarju S."/>
            <person name="Secka A."/>
            <person name="Antonio M."/>
            <person name="Oren A."/>
            <person name="Chaudhuri R.R."/>
            <person name="La Ragione R."/>
            <person name="Hildebrand F."/>
            <person name="Pallen M.J."/>
        </authorList>
    </citation>
    <scope>NUCLEOTIDE SEQUENCE</scope>
    <source>
        <strain evidence="7">CHK124-7917</strain>
    </source>
</reference>
<gene>
    <name evidence="7" type="primary">disA</name>
    <name evidence="7" type="ORF">K8U72_07510</name>
</gene>
<dbReference type="GO" id="GO:0106408">
    <property type="term" value="F:diadenylate cyclase activity"/>
    <property type="evidence" value="ECO:0007669"/>
    <property type="project" value="UniProtKB-EC"/>
</dbReference>
<dbReference type="GO" id="GO:0004016">
    <property type="term" value="F:adenylate cyclase activity"/>
    <property type="evidence" value="ECO:0007669"/>
    <property type="project" value="TreeGrafter"/>
</dbReference>
<reference evidence="7" key="2">
    <citation type="submission" date="2021-09" db="EMBL/GenBank/DDBJ databases">
        <authorList>
            <person name="Gilroy R."/>
        </authorList>
    </citation>
    <scope>NUCLEOTIDE SEQUENCE</scope>
    <source>
        <strain evidence="7">CHK124-7917</strain>
    </source>
</reference>
<dbReference type="EMBL" id="DYWQ01000112">
    <property type="protein sequence ID" value="HJF45609.1"/>
    <property type="molecule type" value="Genomic_DNA"/>
</dbReference>
<name>A0A921KLQ0_9ACTN</name>
<proteinExistence type="predicted"/>
<dbReference type="AlphaFoldDB" id="A0A921KLQ0"/>